<accession>A0ABQ2QAZ5</accession>
<sequence>MHSLKSIRVKGLRSIIDSNTVNLKPINILVGTNSSGKSSFLRLFPLLSQSVERRTRGPILWNGPLVDFESIENTLSSSLDPNNDCISLTFVSTIDGKIASTGLLSRLNSQVTDVEIASTISISKGKKPFTSFTKKYILAFDDDHITFTFSEGGELIGVDSERLVWDVNSKTEQEEIAKYSVSETDSIIPFFRTGRNYFHFGGWGLNNTSKDASQVIRESINSTIVKLTKGSDKERISLICRKLSSVRGSDTKKLKEFKKIINYSRAQKVTAKWTVDDAQFKFISGQCNLLFALEFSEALNSYLTGTFKNIHYIAPLRASTERYYRFQDLNIDQLDHTGSNLAMFVSALPPKWQKSLDEWTKISFDFTVKVDYSSSNLALKIAYGNGGESYNNVTDMGFGFSQILPILVSLWSVSSGYENNHQKNISKQVIFAIEQPELHLHPRMQASLANVFSSAVKLAKENGITLNLIIETHSEALISTIGDLIAIDEIDKDTASILVFEQDRIERTTEIRTSNFLADGTLESWPKGFFSY</sequence>
<dbReference type="EMBL" id="BMQV01000070">
    <property type="protein sequence ID" value="GGP69865.1"/>
    <property type="molecule type" value="Genomic_DNA"/>
</dbReference>
<protein>
    <recommendedName>
        <fullName evidence="1">Endonuclease GajA/Old nuclease/RecF-like AAA domain-containing protein</fullName>
    </recommendedName>
</protein>
<dbReference type="SUPFAM" id="SSF52540">
    <property type="entry name" value="P-loop containing nucleoside triphosphate hydrolases"/>
    <property type="match status" value="1"/>
</dbReference>
<dbReference type="InterPro" id="IPR041685">
    <property type="entry name" value="AAA_GajA/Old/RecF-like"/>
</dbReference>
<dbReference type="Proteomes" id="UP000654367">
    <property type="component" value="Unassembled WGS sequence"/>
</dbReference>
<dbReference type="RefSeq" id="WP_188923217.1">
    <property type="nucleotide sequence ID" value="NZ_BMQV01000070.1"/>
</dbReference>
<evidence type="ECO:0000313" key="2">
    <source>
        <dbReference type="EMBL" id="GGP69865.1"/>
    </source>
</evidence>
<dbReference type="PANTHER" id="PTHR43581">
    <property type="entry name" value="ATP/GTP PHOSPHATASE"/>
    <property type="match status" value="1"/>
</dbReference>
<feature type="domain" description="Endonuclease GajA/Old nuclease/RecF-like AAA" evidence="1">
    <location>
        <begin position="4"/>
        <end position="478"/>
    </location>
</feature>
<keyword evidence="3" id="KW-1185">Reference proteome</keyword>
<dbReference type="Gene3D" id="3.40.50.300">
    <property type="entry name" value="P-loop containing nucleotide triphosphate hydrolases"/>
    <property type="match status" value="1"/>
</dbReference>
<organism evidence="2 3">
    <name type="scientific">Shewanella saliphila</name>
    <dbReference type="NCBI Taxonomy" id="2282698"/>
    <lineage>
        <taxon>Bacteria</taxon>
        <taxon>Pseudomonadati</taxon>
        <taxon>Pseudomonadota</taxon>
        <taxon>Gammaproteobacteria</taxon>
        <taxon>Alteromonadales</taxon>
        <taxon>Shewanellaceae</taxon>
        <taxon>Shewanella</taxon>
    </lineage>
</organism>
<evidence type="ECO:0000259" key="1">
    <source>
        <dbReference type="Pfam" id="PF13175"/>
    </source>
</evidence>
<dbReference type="InterPro" id="IPR027417">
    <property type="entry name" value="P-loop_NTPase"/>
</dbReference>
<gene>
    <name evidence="2" type="ORF">GCM10009409_38220</name>
</gene>
<proteinExistence type="predicted"/>
<reference evidence="3" key="1">
    <citation type="journal article" date="2019" name="Int. J. Syst. Evol. Microbiol.">
        <title>The Global Catalogue of Microorganisms (GCM) 10K type strain sequencing project: providing services to taxonomists for standard genome sequencing and annotation.</title>
        <authorList>
            <consortium name="The Broad Institute Genomics Platform"/>
            <consortium name="The Broad Institute Genome Sequencing Center for Infectious Disease"/>
            <person name="Wu L."/>
            <person name="Ma J."/>
        </authorList>
    </citation>
    <scope>NUCLEOTIDE SEQUENCE [LARGE SCALE GENOMIC DNA]</scope>
    <source>
        <strain evidence="3">JCM 32304</strain>
    </source>
</reference>
<comment type="caution">
    <text evidence="2">The sequence shown here is derived from an EMBL/GenBank/DDBJ whole genome shotgun (WGS) entry which is preliminary data.</text>
</comment>
<name>A0ABQ2QAZ5_9GAMM</name>
<dbReference type="InterPro" id="IPR051396">
    <property type="entry name" value="Bact_Antivir_Def_Nuclease"/>
</dbReference>
<dbReference type="PANTHER" id="PTHR43581:SF2">
    <property type="entry name" value="EXCINUCLEASE ATPASE SUBUNIT"/>
    <property type="match status" value="1"/>
</dbReference>
<dbReference type="Pfam" id="PF13175">
    <property type="entry name" value="AAA_15"/>
    <property type="match status" value="1"/>
</dbReference>
<evidence type="ECO:0000313" key="3">
    <source>
        <dbReference type="Proteomes" id="UP000654367"/>
    </source>
</evidence>